<dbReference type="GO" id="GO:0000976">
    <property type="term" value="F:transcription cis-regulatory region binding"/>
    <property type="evidence" value="ECO:0007669"/>
    <property type="project" value="TreeGrafter"/>
</dbReference>
<evidence type="ECO:0000256" key="1">
    <source>
        <dbReference type="ARBA" id="ARBA00022491"/>
    </source>
</evidence>
<evidence type="ECO:0000313" key="9">
    <source>
        <dbReference type="Proteomes" id="UP000195141"/>
    </source>
</evidence>
<sequence>MDTKLSREKIIEAAFQLLEETPDIEKLSMRNIAKRIGVQAPALYWYFQNKQALLQSMVDEIERHFETPEKSANWKQTIFSYMENYYELYQQFPCSIEIEMSTIPSSSLRLTRYNDLLGILRSAGFSVESSFTAINGLQHLLFGLLIDVSKEKQLYKKIFDGDKYLNQQVVLMKQYVTDNQLTHVEESFAYRQQKKQKDTFKRMITLFLDSLEIDKPK</sequence>
<dbReference type="InterPro" id="IPR003012">
    <property type="entry name" value="Tet_transcr_reg_TetR"/>
</dbReference>
<dbReference type="InterPro" id="IPR004111">
    <property type="entry name" value="Repressor_TetR_C"/>
</dbReference>
<dbReference type="GO" id="GO:0003700">
    <property type="term" value="F:DNA-binding transcription factor activity"/>
    <property type="evidence" value="ECO:0007669"/>
    <property type="project" value="TreeGrafter"/>
</dbReference>
<keyword evidence="4" id="KW-0804">Transcription</keyword>
<evidence type="ECO:0000256" key="4">
    <source>
        <dbReference type="ARBA" id="ARBA00023163"/>
    </source>
</evidence>
<dbReference type="EMBL" id="CP147247">
    <property type="protein sequence ID" value="WYJ90212.1"/>
    <property type="molecule type" value="Genomic_DNA"/>
</dbReference>
<dbReference type="Gene3D" id="1.10.357.10">
    <property type="entry name" value="Tetracycline Repressor, domain 2"/>
    <property type="match status" value="1"/>
</dbReference>
<reference evidence="8" key="2">
    <citation type="submission" date="2017-05" db="EMBL/GenBank/DDBJ databases">
        <authorList>
            <consortium name="The Broad Institute Genomics Platform"/>
            <consortium name="The Broad Institute Genomic Center for Infectious Diseases"/>
            <person name="Earl A."/>
            <person name="Manson A."/>
            <person name="Schwartman J."/>
            <person name="Gilmore M."/>
            <person name="Abouelleil A."/>
            <person name="Cao P."/>
            <person name="Chapman S."/>
            <person name="Cusick C."/>
            <person name="Shea T."/>
            <person name="Young S."/>
            <person name="Neafsey D."/>
            <person name="Nusbaum C."/>
            <person name="Birren B."/>
        </authorList>
    </citation>
    <scope>NUCLEOTIDE SEQUENCE</scope>
    <source>
        <strain evidence="8">9E7_DIV0242</strain>
    </source>
</reference>
<keyword evidence="9" id="KW-1185">Reference proteome</keyword>
<dbReference type="InterPro" id="IPR001647">
    <property type="entry name" value="HTH_TetR"/>
</dbReference>
<dbReference type="SUPFAM" id="SSF48498">
    <property type="entry name" value="Tetracyclin repressor-like, C-terminal domain"/>
    <property type="match status" value="1"/>
</dbReference>
<reference evidence="8" key="3">
    <citation type="submission" date="2024-03" db="EMBL/GenBank/DDBJ databases">
        <title>The Genome Sequence of Enterococcus sp. DIV0242b.</title>
        <authorList>
            <consortium name="The Broad Institute Genomics Platform"/>
            <consortium name="The Broad Institute Microbial Omics Core"/>
            <consortium name="The Broad Institute Genomic Center for Infectious Diseases"/>
            <person name="Earl A."/>
            <person name="Manson A."/>
            <person name="Gilmore M."/>
            <person name="Schwartman J."/>
            <person name="Shea T."/>
            <person name="Abouelleil A."/>
            <person name="Cao P."/>
            <person name="Chapman S."/>
            <person name="Cusick C."/>
            <person name="Young S."/>
            <person name="Neafsey D."/>
            <person name="Nusbaum C."/>
            <person name="Birren B."/>
        </authorList>
    </citation>
    <scope>NUCLEOTIDE SEQUENCE</scope>
    <source>
        <strain evidence="8">9E7_DIV0242</strain>
    </source>
</reference>
<dbReference type="InterPro" id="IPR009057">
    <property type="entry name" value="Homeodomain-like_sf"/>
</dbReference>
<dbReference type="Proteomes" id="UP000195141">
    <property type="component" value="Chromosome"/>
</dbReference>
<dbReference type="SUPFAM" id="SSF46689">
    <property type="entry name" value="Homeodomain-like"/>
    <property type="match status" value="1"/>
</dbReference>
<dbReference type="PANTHER" id="PTHR30055:SF234">
    <property type="entry name" value="HTH-TYPE TRANSCRIPTIONAL REGULATOR BETI"/>
    <property type="match status" value="1"/>
</dbReference>
<dbReference type="OrthoDB" id="166040at2"/>
<name>A0A242K326_9ENTE</name>
<evidence type="ECO:0000256" key="5">
    <source>
        <dbReference type="PROSITE-ProRule" id="PRU00335"/>
    </source>
</evidence>
<dbReference type="Pfam" id="PF00440">
    <property type="entry name" value="TetR_N"/>
    <property type="match status" value="1"/>
</dbReference>
<gene>
    <name evidence="8" type="ORF">A5888_001940</name>
    <name evidence="7" type="ORF">A5888_002875</name>
</gene>
<evidence type="ECO:0000313" key="8">
    <source>
        <dbReference type="EMBL" id="WYJ90212.1"/>
    </source>
</evidence>
<dbReference type="PROSITE" id="PS50977">
    <property type="entry name" value="HTH_TETR_2"/>
    <property type="match status" value="1"/>
</dbReference>
<dbReference type="Pfam" id="PF02909">
    <property type="entry name" value="TetR_C_1"/>
    <property type="match status" value="1"/>
</dbReference>
<organism evidence="7">
    <name type="scientific">Candidatus Enterococcus clewellii</name>
    <dbReference type="NCBI Taxonomy" id="1834193"/>
    <lineage>
        <taxon>Bacteria</taxon>
        <taxon>Bacillati</taxon>
        <taxon>Bacillota</taxon>
        <taxon>Bacilli</taxon>
        <taxon>Lactobacillales</taxon>
        <taxon>Enterococcaceae</taxon>
        <taxon>Enterococcus</taxon>
    </lineage>
</organism>
<dbReference type="EMBL" id="NGMM01000005">
    <property type="protein sequence ID" value="OTP13397.1"/>
    <property type="molecule type" value="Genomic_DNA"/>
</dbReference>
<feature type="domain" description="HTH tetR-type" evidence="6">
    <location>
        <begin position="4"/>
        <end position="65"/>
    </location>
</feature>
<accession>A0A242K326</accession>
<dbReference type="AlphaFoldDB" id="A0A242K326"/>
<dbReference type="PRINTS" id="PR00400">
    <property type="entry name" value="TETREPRESSOR"/>
</dbReference>
<evidence type="ECO:0000256" key="3">
    <source>
        <dbReference type="ARBA" id="ARBA00023125"/>
    </source>
</evidence>
<evidence type="ECO:0000259" key="6">
    <source>
        <dbReference type="PROSITE" id="PS50977"/>
    </source>
</evidence>
<dbReference type="InterPro" id="IPR036271">
    <property type="entry name" value="Tet_transcr_reg_TetR-rel_C_sf"/>
</dbReference>
<keyword evidence="1" id="KW-0678">Repressor</keyword>
<dbReference type="GO" id="GO:0045892">
    <property type="term" value="P:negative regulation of DNA-templated transcription"/>
    <property type="evidence" value="ECO:0007669"/>
    <property type="project" value="InterPro"/>
</dbReference>
<dbReference type="InterPro" id="IPR050109">
    <property type="entry name" value="HTH-type_TetR-like_transc_reg"/>
</dbReference>
<evidence type="ECO:0000256" key="2">
    <source>
        <dbReference type="ARBA" id="ARBA00023015"/>
    </source>
</evidence>
<keyword evidence="3 5" id="KW-0238">DNA-binding</keyword>
<evidence type="ECO:0000313" key="7">
    <source>
        <dbReference type="EMBL" id="OTP13397.1"/>
    </source>
</evidence>
<feature type="DNA-binding region" description="H-T-H motif" evidence="5">
    <location>
        <begin position="28"/>
        <end position="47"/>
    </location>
</feature>
<reference evidence="7" key="1">
    <citation type="submission" date="2017-05" db="EMBL/GenBank/DDBJ databases">
        <title>The Genome Sequence of Enterococcus sp. 9E7_DIV0242.</title>
        <authorList>
            <consortium name="The Broad Institute Genomics Platform"/>
            <consortium name="The Broad Institute Genomic Center for Infectious Diseases"/>
            <person name="Earl A."/>
            <person name="Manson A."/>
            <person name="Schwartman J."/>
            <person name="Gilmore M."/>
            <person name="Abouelleil A."/>
            <person name="Cao P."/>
            <person name="Chapman S."/>
            <person name="Cusick C."/>
            <person name="Shea T."/>
            <person name="Young S."/>
            <person name="Neafsey D."/>
            <person name="Nusbaum C."/>
            <person name="Birren B."/>
        </authorList>
    </citation>
    <scope>NUCLEOTIDE SEQUENCE [LARGE SCALE GENOMIC DNA]</scope>
    <source>
        <strain evidence="7">9E7_DIV0242</strain>
    </source>
</reference>
<protein>
    <recommendedName>
        <fullName evidence="6">HTH tetR-type domain-containing protein</fullName>
    </recommendedName>
</protein>
<dbReference type="RefSeq" id="WP_086349903.1">
    <property type="nucleotide sequence ID" value="NZ_CP147247.1"/>
</dbReference>
<dbReference type="Gene3D" id="1.10.10.60">
    <property type="entry name" value="Homeodomain-like"/>
    <property type="match status" value="1"/>
</dbReference>
<keyword evidence="2" id="KW-0805">Transcription regulation</keyword>
<dbReference type="PANTHER" id="PTHR30055">
    <property type="entry name" value="HTH-TYPE TRANSCRIPTIONAL REGULATOR RUTR"/>
    <property type="match status" value="1"/>
</dbReference>
<proteinExistence type="predicted"/>
<dbReference type="GO" id="GO:0046677">
    <property type="term" value="P:response to antibiotic"/>
    <property type="evidence" value="ECO:0007669"/>
    <property type="project" value="InterPro"/>
</dbReference>